<evidence type="ECO:0000256" key="5">
    <source>
        <dbReference type="ARBA" id="ARBA00022722"/>
    </source>
</evidence>
<dbReference type="PANTHER" id="PTHR12801:SF45">
    <property type="entry name" value="RNA EXONUCLEASE 4"/>
    <property type="match status" value="1"/>
</dbReference>
<keyword evidence="7" id="KW-0269">Exonuclease</keyword>
<dbReference type="InterPro" id="IPR037431">
    <property type="entry name" value="REX4_DEDDh_dom"/>
</dbReference>
<dbReference type="GO" id="GO:0000027">
    <property type="term" value="P:ribosomal large subunit assembly"/>
    <property type="evidence" value="ECO:0007669"/>
    <property type="project" value="TreeGrafter"/>
</dbReference>
<dbReference type="SUPFAM" id="SSF53098">
    <property type="entry name" value="Ribonuclease H-like"/>
    <property type="match status" value="1"/>
</dbReference>
<feature type="compositionally biased region" description="Low complexity" evidence="10">
    <location>
        <begin position="7"/>
        <end position="21"/>
    </location>
</feature>
<sequence length="420" mass="44920">MDAQSPSVAVGSSRQGSSRSVKPGGNWKALKKTLDTSASNTSPPKRRKSLDKRGPHEGRSSAPNGYQGVGGLVNGSGTHSISIKGKARALDGAADPASGSASPLPWFAEDLSPEDLALVKGFSTSPGQEAGRTTWINSPGTVEEERRKKQIILGGHWGGDSQAKKEPGQFIAIDCEMVGVGEKGSESVLARVSIVNWHGHVLMDRFVKPMEKVTDYRTWVSGVRAKDLQGAPSFKEVQAEVAALVKGRVLVGHAIQNDLKALLLSHPRPLIRDTSTYQPLRTLAQTKFPGLRKLAKLVLGIEIQKAGEEHSSVEDARTTMAIFRTQKDGWERSLKEGGKVKQKKSKAEVSAGWDDRVGAGQGTQPGVSASAAKEGERIERTMKKRARGASSSSSTAVATTGRPANKKRQEAAPGWWKDDP</sequence>
<dbReference type="FunFam" id="3.30.420.10:FF:000007">
    <property type="entry name" value="Interferon-stimulated exonuclease gene 20"/>
    <property type="match status" value="1"/>
</dbReference>
<comment type="similarity">
    <text evidence="2">Belongs to the REXO4 family.</text>
</comment>
<evidence type="ECO:0000256" key="1">
    <source>
        <dbReference type="ARBA" id="ARBA00004123"/>
    </source>
</evidence>
<gene>
    <name evidence="12" type="ORF">BCV69DRAFT_161659</name>
</gene>
<dbReference type="OrthoDB" id="8191639at2759"/>
<proteinExistence type="inferred from homology"/>
<evidence type="ECO:0000256" key="6">
    <source>
        <dbReference type="ARBA" id="ARBA00022801"/>
    </source>
</evidence>
<name>A0A316U9R8_9BASI</name>
<dbReference type="InterPro" id="IPR012337">
    <property type="entry name" value="RNaseH-like_sf"/>
</dbReference>
<evidence type="ECO:0000256" key="2">
    <source>
        <dbReference type="ARBA" id="ARBA00010489"/>
    </source>
</evidence>
<evidence type="ECO:0000256" key="3">
    <source>
        <dbReference type="ARBA" id="ARBA00016937"/>
    </source>
</evidence>
<dbReference type="AlphaFoldDB" id="A0A316U9R8"/>
<dbReference type="InterPro" id="IPR047021">
    <property type="entry name" value="REXO1/3/4-like"/>
</dbReference>
<dbReference type="RefSeq" id="XP_025349140.1">
    <property type="nucleotide sequence ID" value="XM_025489425.1"/>
</dbReference>
<accession>A0A316U9R8</accession>
<evidence type="ECO:0000256" key="8">
    <source>
        <dbReference type="ARBA" id="ARBA00023242"/>
    </source>
</evidence>
<dbReference type="GO" id="GO:0006364">
    <property type="term" value="P:rRNA processing"/>
    <property type="evidence" value="ECO:0007669"/>
    <property type="project" value="UniProtKB-KW"/>
</dbReference>
<dbReference type="Gene3D" id="3.30.420.10">
    <property type="entry name" value="Ribonuclease H-like superfamily/Ribonuclease H"/>
    <property type="match status" value="1"/>
</dbReference>
<dbReference type="Proteomes" id="UP000245942">
    <property type="component" value="Unassembled WGS sequence"/>
</dbReference>
<dbReference type="STRING" id="1684307.A0A316U9R8"/>
<evidence type="ECO:0000313" key="12">
    <source>
        <dbReference type="EMBL" id="PWN21980.1"/>
    </source>
</evidence>
<dbReference type="PANTHER" id="PTHR12801">
    <property type="entry name" value="RNA EXONUCLEASE REXO1 / RECO3 FAMILY MEMBER-RELATED"/>
    <property type="match status" value="1"/>
</dbReference>
<organism evidence="12 13">
    <name type="scientific">Pseudomicrostroma glucosiphilum</name>
    <dbReference type="NCBI Taxonomy" id="1684307"/>
    <lineage>
        <taxon>Eukaryota</taxon>
        <taxon>Fungi</taxon>
        <taxon>Dikarya</taxon>
        <taxon>Basidiomycota</taxon>
        <taxon>Ustilaginomycotina</taxon>
        <taxon>Exobasidiomycetes</taxon>
        <taxon>Microstromatales</taxon>
        <taxon>Microstromatales incertae sedis</taxon>
        <taxon>Pseudomicrostroma</taxon>
    </lineage>
</organism>
<reference evidence="12 13" key="1">
    <citation type="journal article" date="2018" name="Mol. Biol. Evol.">
        <title>Broad Genomic Sampling Reveals a Smut Pathogenic Ancestry of the Fungal Clade Ustilaginomycotina.</title>
        <authorList>
            <person name="Kijpornyongpan T."/>
            <person name="Mondo S.J."/>
            <person name="Barry K."/>
            <person name="Sandor L."/>
            <person name="Lee J."/>
            <person name="Lipzen A."/>
            <person name="Pangilinan J."/>
            <person name="LaButti K."/>
            <person name="Hainaut M."/>
            <person name="Henrissat B."/>
            <person name="Grigoriev I.V."/>
            <person name="Spatafora J.W."/>
            <person name="Aime M.C."/>
        </authorList>
    </citation>
    <scope>NUCLEOTIDE SEQUENCE [LARGE SCALE GENOMIC DNA]</scope>
    <source>
        <strain evidence="12 13">MCA 4718</strain>
    </source>
</reference>
<dbReference type="EMBL" id="KZ819324">
    <property type="protein sequence ID" value="PWN21980.1"/>
    <property type="molecule type" value="Genomic_DNA"/>
</dbReference>
<comment type="function">
    <text evidence="9">Exoribonuclease involved in ribosome biosynthesis. Involved in the processing of ITS1, the internal transcribed spacer localized between the 18S and 5.8S rRNAs.</text>
</comment>
<dbReference type="InterPro" id="IPR036397">
    <property type="entry name" value="RNaseH_sf"/>
</dbReference>
<evidence type="ECO:0000256" key="9">
    <source>
        <dbReference type="ARBA" id="ARBA00025599"/>
    </source>
</evidence>
<dbReference type="GO" id="GO:0003676">
    <property type="term" value="F:nucleic acid binding"/>
    <property type="evidence" value="ECO:0007669"/>
    <property type="project" value="InterPro"/>
</dbReference>
<keyword evidence="6" id="KW-0378">Hydrolase</keyword>
<feature type="region of interest" description="Disordered" evidence="10">
    <location>
        <begin position="333"/>
        <end position="420"/>
    </location>
</feature>
<keyword evidence="4" id="KW-0698">rRNA processing</keyword>
<evidence type="ECO:0000256" key="7">
    <source>
        <dbReference type="ARBA" id="ARBA00022839"/>
    </source>
</evidence>
<protein>
    <recommendedName>
        <fullName evidence="3">RNA exonuclease 4</fullName>
    </recommendedName>
</protein>
<dbReference type="Pfam" id="PF00929">
    <property type="entry name" value="RNase_T"/>
    <property type="match status" value="1"/>
</dbReference>
<feature type="compositionally biased region" description="Low complexity" evidence="10">
    <location>
        <begin position="389"/>
        <end position="400"/>
    </location>
</feature>
<dbReference type="GeneID" id="37011159"/>
<keyword evidence="5" id="KW-0540">Nuclease</keyword>
<dbReference type="GO" id="GO:0008408">
    <property type="term" value="F:3'-5' exonuclease activity"/>
    <property type="evidence" value="ECO:0007669"/>
    <property type="project" value="InterPro"/>
</dbReference>
<evidence type="ECO:0000313" key="13">
    <source>
        <dbReference type="Proteomes" id="UP000245942"/>
    </source>
</evidence>
<evidence type="ECO:0000256" key="10">
    <source>
        <dbReference type="SAM" id="MobiDB-lite"/>
    </source>
</evidence>
<keyword evidence="8" id="KW-0539">Nucleus</keyword>
<evidence type="ECO:0000259" key="11">
    <source>
        <dbReference type="SMART" id="SM00479"/>
    </source>
</evidence>
<dbReference type="SMART" id="SM00479">
    <property type="entry name" value="EXOIII"/>
    <property type="match status" value="1"/>
</dbReference>
<keyword evidence="13" id="KW-1185">Reference proteome</keyword>
<evidence type="ECO:0000256" key="4">
    <source>
        <dbReference type="ARBA" id="ARBA00022552"/>
    </source>
</evidence>
<dbReference type="CDD" id="cd06144">
    <property type="entry name" value="REX4_like"/>
    <property type="match status" value="1"/>
</dbReference>
<feature type="region of interest" description="Disordered" evidence="10">
    <location>
        <begin position="1"/>
        <end position="79"/>
    </location>
</feature>
<dbReference type="InterPro" id="IPR013520">
    <property type="entry name" value="Ribonucl_H"/>
</dbReference>
<dbReference type="GO" id="GO:0005634">
    <property type="term" value="C:nucleus"/>
    <property type="evidence" value="ECO:0007669"/>
    <property type="project" value="UniProtKB-SubCell"/>
</dbReference>
<feature type="domain" description="Exonuclease" evidence="11">
    <location>
        <begin position="169"/>
        <end position="332"/>
    </location>
</feature>
<comment type="subcellular location">
    <subcellularLocation>
        <location evidence="1">Nucleus</location>
    </subcellularLocation>
</comment>